<dbReference type="Gene3D" id="1.10.443.10">
    <property type="entry name" value="Intergrase catalytic core"/>
    <property type="match status" value="1"/>
</dbReference>
<feature type="region of interest" description="Disordered" evidence="3">
    <location>
        <begin position="657"/>
        <end position="686"/>
    </location>
</feature>
<sequence>MNEFIEQLHSSEAPEESSDDSGSYKPESDESSSSEEDEEDCDLEDESPDVLTMDPNQVTVKEEEGKCGPIGRKTTRQKKRCPLPSCDSIVYHIPRHLKEVHGWTKELSRTALSRFGLRKSYAYTEPSKVTAKKKKPNPEVKVKSEGEKKAKDYHHYRYCPVGGCTSLVKRLPPHLKKVHKLIPGSKDYKEAMSKVRGPIRDSQRRPYHERPRRTAESCETPSEHPSSSFEVEVISSEEEEKDSDKSAKRTHQDMPSQLVSFEAWLQSADGGKLDQKTSRQHTKQVFKLLNAIDAKRKLLSLFDARLLNDRFLEGHVSKEYSPKTVQSYLMSLRHFFSFSLTDDADVPISKEAIISLRDKVTRWSSSYRVQSSKRHWEKMKEDYEALITPDQINEFERSKAARDAICLLGQLSGAHNIVITQAQYTLIRDFLLVEISIDNANRAGVLANMTVEEFNSSTKENDDYLVLVKRSKTLSTHGPARIVLSPKLKSWIQIYIREVRSQVAGSTNRPDDSVFLSFFGEPMVSSQINKAMKSVWKKADVEGAPSSTLFRKSAVSNIHSCNDSNEARENLADLMAHNISTAKKYYRLQEKSKSSVLASKQLRQVMRQDTEESSSKTNSDKIETPRDPISKYNGLQEKSKSSVEASKQLRTVMRALDQTDRPDSPPLSSNPPASDSIAPKTSRTSWDEDMAHAIKTLFKDEIKDKAITLQTVKTKISDHLQLKEEDPKRVLDKVRAFWRFSKSPSPETPCLPTEVETLDKRVSRMLPEESETSSDIIPPTVSSSVRNVFKATELQGIKNLFAEMLEHSAPISKPQIKKCLEKEDWGQEMLKKVSLDTVVNRIKYERRLRRASKK</sequence>
<feature type="compositionally biased region" description="Basic and acidic residues" evidence="3">
    <location>
        <begin position="186"/>
        <end position="216"/>
    </location>
</feature>
<dbReference type="InterPro" id="IPR050090">
    <property type="entry name" value="Tyrosine_recombinase_XerCD"/>
</dbReference>
<proteinExistence type="predicted"/>
<evidence type="ECO:0000256" key="3">
    <source>
        <dbReference type="SAM" id="MobiDB-lite"/>
    </source>
</evidence>
<feature type="region of interest" description="Disordered" evidence="3">
    <location>
        <begin position="128"/>
        <end position="147"/>
    </location>
</feature>
<dbReference type="PANTHER" id="PTHR30349">
    <property type="entry name" value="PHAGE INTEGRASE-RELATED"/>
    <property type="match status" value="1"/>
</dbReference>
<dbReference type="EMBL" id="CALNXK010000050">
    <property type="protein sequence ID" value="CAH3132173.1"/>
    <property type="molecule type" value="Genomic_DNA"/>
</dbReference>
<feature type="compositionally biased region" description="Basic and acidic residues" evidence="3">
    <location>
        <begin position="136"/>
        <end position="147"/>
    </location>
</feature>
<protein>
    <recommendedName>
        <fullName evidence="4">Tyr recombinase domain-containing protein</fullName>
    </recommendedName>
</protein>
<dbReference type="Pfam" id="PF00589">
    <property type="entry name" value="Phage_integrase"/>
    <property type="match status" value="1"/>
</dbReference>
<feature type="compositionally biased region" description="Polar residues" evidence="3">
    <location>
        <begin position="670"/>
        <end position="684"/>
    </location>
</feature>
<organism evidence="5 6">
    <name type="scientific">Porites lobata</name>
    <dbReference type="NCBI Taxonomy" id="104759"/>
    <lineage>
        <taxon>Eukaryota</taxon>
        <taxon>Metazoa</taxon>
        <taxon>Cnidaria</taxon>
        <taxon>Anthozoa</taxon>
        <taxon>Hexacorallia</taxon>
        <taxon>Scleractinia</taxon>
        <taxon>Fungiina</taxon>
        <taxon>Poritidae</taxon>
        <taxon>Porites</taxon>
    </lineage>
</organism>
<gene>
    <name evidence="5" type="ORF">PLOB_00036450</name>
</gene>
<keyword evidence="2" id="KW-0233">DNA recombination</keyword>
<dbReference type="SUPFAM" id="SSF56349">
    <property type="entry name" value="DNA breaking-rejoining enzymes"/>
    <property type="match status" value="1"/>
</dbReference>
<dbReference type="PANTHER" id="PTHR30349:SF41">
    <property type="entry name" value="INTEGRASE_RECOMBINASE PROTEIN MJ0367-RELATED"/>
    <property type="match status" value="1"/>
</dbReference>
<feature type="compositionally biased region" description="Acidic residues" evidence="3">
    <location>
        <begin position="29"/>
        <end position="48"/>
    </location>
</feature>
<evidence type="ECO:0000313" key="5">
    <source>
        <dbReference type="EMBL" id="CAH3132173.1"/>
    </source>
</evidence>
<evidence type="ECO:0000259" key="4">
    <source>
        <dbReference type="Pfam" id="PF00589"/>
    </source>
</evidence>
<accession>A0ABN8P4P0</accession>
<comment type="caution">
    <text evidence="5">The sequence shown here is derived from an EMBL/GenBank/DDBJ whole genome shotgun (WGS) entry which is preliminary data.</text>
</comment>
<feature type="region of interest" description="Disordered" evidence="3">
    <location>
        <begin position="597"/>
        <end position="644"/>
    </location>
</feature>
<evidence type="ECO:0000256" key="2">
    <source>
        <dbReference type="ARBA" id="ARBA00023172"/>
    </source>
</evidence>
<feature type="region of interest" description="Disordered" evidence="3">
    <location>
        <begin position="178"/>
        <end position="254"/>
    </location>
</feature>
<evidence type="ECO:0000313" key="6">
    <source>
        <dbReference type="Proteomes" id="UP001159405"/>
    </source>
</evidence>
<dbReference type="InterPro" id="IPR013762">
    <property type="entry name" value="Integrase-like_cat_sf"/>
</dbReference>
<dbReference type="InterPro" id="IPR002104">
    <property type="entry name" value="Integrase_catalytic"/>
</dbReference>
<feature type="region of interest" description="Disordered" evidence="3">
    <location>
        <begin position="1"/>
        <end position="78"/>
    </location>
</feature>
<feature type="domain" description="Tyr recombinase" evidence="4">
    <location>
        <begin position="425"/>
        <end position="590"/>
    </location>
</feature>
<dbReference type="Proteomes" id="UP001159405">
    <property type="component" value="Unassembled WGS sequence"/>
</dbReference>
<keyword evidence="6" id="KW-1185">Reference proteome</keyword>
<feature type="compositionally biased region" description="Basic and acidic residues" evidence="3">
    <location>
        <begin position="606"/>
        <end position="629"/>
    </location>
</feature>
<reference evidence="5 6" key="1">
    <citation type="submission" date="2022-05" db="EMBL/GenBank/DDBJ databases">
        <authorList>
            <consortium name="Genoscope - CEA"/>
            <person name="William W."/>
        </authorList>
    </citation>
    <scope>NUCLEOTIDE SEQUENCE [LARGE SCALE GENOMIC DNA]</scope>
</reference>
<keyword evidence="1" id="KW-0238">DNA-binding</keyword>
<name>A0ABN8P4P0_9CNID</name>
<feature type="compositionally biased region" description="Basic and acidic residues" evidence="3">
    <location>
        <begin position="242"/>
        <end position="252"/>
    </location>
</feature>
<evidence type="ECO:0000256" key="1">
    <source>
        <dbReference type="ARBA" id="ARBA00023125"/>
    </source>
</evidence>
<dbReference type="InterPro" id="IPR011010">
    <property type="entry name" value="DNA_brk_join_enz"/>
</dbReference>